<sequence>MVWNPTALPGAGIEGWVKDRRVPWFRAKECWMDPLGPTDPERIDQYTLQG</sequence>
<name>A0A382VPK6_9ZZZZ</name>
<organism evidence="1">
    <name type="scientific">marine metagenome</name>
    <dbReference type="NCBI Taxonomy" id="408172"/>
    <lineage>
        <taxon>unclassified sequences</taxon>
        <taxon>metagenomes</taxon>
        <taxon>ecological metagenomes</taxon>
    </lineage>
</organism>
<dbReference type="AlphaFoldDB" id="A0A382VPK6"/>
<dbReference type="EMBL" id="UINC01153655">
    <property type="protein sequence ID" value="SVD48489.1"/>
    <property type="molecule type" value="Genomic_DNA"/>
</dbReference>
<evidence type="ECO:0000313" key="1">
    <source>
        <dbReference type="EMBL" id="SVD48489.1"/>
    </source>
</evidence>
<protein>
    <submittedName>
        <fullName evidence="1">Uncharacterized protein</fullName>
    </submittedName>
</protein>
<gene>
    <name evidence="1" type="ORF">METZ01_LOCUS401343</name>
</gene>
<proteinExistence type="predicted"/>
<accession>A0A382VPK6</accession>
<feature type="non-terminal residue" evidence="1">
    <location>
        <position position="50"/>
    </location>
</feature>
<reference evidence="1" key="1">
    <citation type="submission" date="2018-05" db="EMBL/GenBank/DDBJ databases">
        <authorList>
            <person name="Lanie J.A."/>
            <person name="Ng W.-L."/>
            <person name="Kazmierczak K.M."/>
            <person name="Andrzejewski T.M."/>
            <person name="Davidsen T.M."/>
            <person name="Wayne K.J."/>
            <person name="Tettelin H."/>
            <person name="Glass J.I."/>
            <person name="Rusch D."/>
            <person name="Podicherti R."/>
            <person name="Tsui H.-C.T."/>
            <person name="Winkler M.E."/>
        </authorList>
    </citation>
    <scope>NUCLEOTIDE SEQUENCE</scope>
</reference>